<protein>
    <recommendedName>
        <fullName evidence="3">Tail fiber protein</fullName>
    </recommendedName>
</protein>
<organism evidence="2">
    <name type="scientific">Phage sp. ctgh419</name>
    <dbReference type="NCBI Taxonomy" id="2828009"/>
    <lineage>
        <taxon>Viruses</taxon>
    </lineage>
</organism>
<reference evidence="2" key="1">
    <citation type="journal article" date="2021" name="Proc. Natl. Acad. Sci. U.S.A.">
        <title>A Catalog of Tens of Thousands of Viruses from Human Metagenomes Reveals Hidden Associations with Chronic Diseases.</title>
        <authorList>
            <person name="Tisza M.J."/>
            <person name="Buck C.B."/>
        </authorList>
    </citation>
    <scope>NUCLEOTIDE SEQUENCE</scope>
    <source>
        <strain evidence="2">Ctgh419</strain>
    </source>
</reference>
<sequence>MARILIGNIKGPQGDRGQQGERGPQGAQGVPGATPALVNNALATQAGVAALDAVMGKTLSDKIGQVFQNRGQISWRGEITQIGIYSNDPNNLWDMPQVEEIYFYIIVFAKPGVQWQIPVFAIGQYSGSIWKGFMRHPGNSNPNATAIDYTREPWTKII</sequence>
<evidence type="ECO:0008006" key="3">
    <source>
        <dbReference type="Google" id="ProtNLM"/>
    </source>
</evidence>
<dbReference type="EMBL" id="BK032618">
    <property type="protein sequence ID" value="DAF51615.1"/>
    <property type="molecule type" value="Genomic_DNA"/>
</dbReference>
<evidence type="ECO:0000256" key="1">
    <source>
        <dbReference type="SAM" id="MobiDB-lite"/>
    </source>
</evidence>
<accession>A0A8S5SLS5</accession>
<name>A0A8S5SLS5_9VIRU</name>
<proteinExistence type="predicted"/>
<evidence type="ECO:0000313" key="2">
    <source>
        <dbReference type="EMBL" id="DAF51615.1"/>
    </source>
</evidence>
<feature type="region of interest" description="Disordered" evidence="1">
    <location>
        <begin position="1"/>
        <end position="31"/>
    </location>
</feature>
<dbReference type="Gene3D" id="1.20.5.320">
    <property type="entry name" value="6-Phosphogluconate Dehydrogenase, domain 3"/>
    <property type="match status" value="1"/>
</dbReference>